<dbReference type="PANTHER" id="PTHR47691">
    <property type="entry name" value="REGULATOR-RELATED"/>
    <property type="match status" value="1"/>
</dbReference>
<dbReference type="EMBL" id="VIRM01000086">
    <property type="protein sequence ID" value="TQS09498.1"/>
    <property type="molecule type" value="Genomic_DNA"/>
</dbReference>
<organism evidence="3 4">
    <name type="scientific">Microbispora hainanensis</name>
    <dbReference type="NCBI Taxonomy" id="568844"/>
    <lineage>
        <taxon>Bacteria</taxon>
        <taxon>Bacillati</taxon>
        <taxon>Actinomycetota</taxon>
        <taxon>Actinomycetes</taxon>
        <taxon>Streptosporangiales</taxon>
        <taxon>Streptosporangiaceae</taxon>
        <taxon>Microbispora</taxon>
    </lineage>
</organism>
<evidence type="ECO:0000313" key="3">
    <source>
        <dbReference type="EMBL" id="TQS09498.1"/>
    </source>
</evidence>
<feature type="compositionally biased region" description="Basic and acidic residues" evidence="1">
    <location>
        <begin position="20"/>
        <end position="32"/>
    </location>
</feature>
<dbReference type="PROSITE" id="PS50943">
    <property type="entry name" value="HTH_CROC1"/>
    <property type="match status" value="1"/>
</dbReference>
<evidence type="ECO:0000259" key="2">
    <source>
        <dbReference type="PROSITE" id="PS50943"/>
    </source>
</evidence>
<feature type="region of interest" description="Disordered" evidence="1">
    <location>
        <begin position="1"/>
        <end position="32"/>
    </location>
</feature>
<dbReference type="SUPFAM" id="SSF48452">
    <property type="entry name" value="TPR-like"/>
    <property type="match status" value="2"/>
</dbReference>
<dbReference type="SMART" id="SM00530">
    <property type="entry name" value="HTH_XRE"/>
    <property type="match status" value="1"/>
</dbReference>
<name>A0A544XYA9_9ACTN</name>
<dbReference type="InterPro" id="IPR010982">
    <property type="entry name" value="Lambda_DNA-bd_dom_sf"/>
</dbReference>
<dbReference type="GO" id="GO:0003677">
    <property type="term" value="F:DNA binding"/>
    <property type="evidence" value="ECO:0007669"/>
    <property type="project" value="InterPro"/>
</dbReference>
<comment type="caution">
    <text evidence="3">The sequence shown here is derived from an EMBL/GenBank/DDBJ whole genome shotgun (WGS) entry which is preliminary data.</text>
</comment>
<evidence type="ECO:0000313" key="4">
    <source>
        <dbReference type="Proteomes" id="UP000316541"/>
    </source>
</evidence>
<dbReference type="Pfam" id="PF13191">
    <property type="entry name" value="AAA_16"/>
    <property type="match status" value="1"/>
</dbReference>
<evidence type="ECO:0000256" key="1">
    <source>
        <dbReference type="SAM" id="MobiDB-lite"/>
    </source>
</evidence>
<dbReference type="Pfam" id="PF13560">
    <property type="entry name" value="HTH_31"/>
    <property type="match status" value="1"/>
</dbReference>
<dbReference type="Gene3D" id="3.40.50.300">
    <property type="entry name" value="P-loop containing nucleotide triphosphate hydrolases"/>
    <property type="match status" value="1"/>
</dbReference>
<reference evidence="3 4" key="1">
    <citation type="submission" date="2019-07" db="EMBL/GenBank/DDBJ databases">
        <title>Microbispora hainanensis DSM 45428.</title>
        <authorList>
            <person name="Thawai C."/>
        </authorList>
    </citation>
    <scope>NUCLEOTIDE SEQUENCE [LARGE SCALE GENOMIC DNA]</scope>
    <source>
        <strain evidence="3 4">DSM 45428</strain>
    </source>
</reference>
<dbReference type="AlphaFoldDB" id="A0A544XYA9"/>
<dbReference type="InterPro" id="IPR001387">
    <property type="entry name" value="Cro/C1-type_HTH"/>
</dbReference>
<dbReference type="PRINTS" id="PR00364">
    <property type="entry name" value="DISEASERSIST"/>
</dbReference>
<gene>
    <name evidence="3" type="ORF">FLX08_38410</name>
</gene>
<dbReference type="InterPro" id="IPR027417">
    <property type="entry name" value="P-loop_NTPase"/>
</dbReference>
<sequence>MQPAARREPAAFIKPGGRSAHHDAQPDVEPEVDHDIRCGRSHVIQGGVIVGDAFGALLRSHRLRLRLTQEALAERAGISSRSVAELERGRGRSPRPRSLEQLATALDLDGQEREEFIAVGHALFWASRTGRPDRNLQEEGIPAANLTWRQLPADFPDFVGRDEELGLLAAILHPENHNPRLAVLSGPPGVGKTALAVHAGHRFSSWFPDGHLYAALRGATADPADPADVLAQWLRALGVQGSALPAGIDARAALFRDRLAVRQVLLVVDDAGGYRQVEQLLPATGVSVVVTSRLPLTGLPGVTSIDLRPLPGPTAVRLLCQVAGEDRVRAEPSAAAELVSACGGLPLAVRIAGARLAARPHWTVEAFNERLADERRRLDELRHGDLAVRPGLQLAYHGLTPTAARAFALLGELGVPSFPEWSVAALLGVDPAAGAAVLEELLDARLLEALGSDRAGQPRYRFHDITRIYARERREAEIDQAEWTAALSRAATGWLALARQAQDRLDCLRLYLDDRDHTATITDQRASAVAADQPVEWFEAERETLAVLVSACAEAGLAATARCLAGCSADFHELRGYYDDWQRAMSVAQAACRRANDRSGEATMLRGLGSCLIELDDSDAALSALYPARALAEEIGDLAGAALAGREIGFMLSITGRVQEAEAELRAAVEGLEQANLPLARALALTSLGFLLRERGETAGALDAIYSALSIARLCDGRSTEAYALRVLAGTLQVCDRPQEAEWVARKAATLFEQIGDLIGAAQSLRALGEALAHEPHRLDEAEEALTAAAALFRDQGYRWGLALTELSLGEIEARHGDPRATERLRQSLEYWTDEQVPALQARTLVALAAACEQRGDPSARELLMQAYELYQALKAPAAAELAVRLGILEGTTSPT</sequence>
<dbReference type="Gene3D" id="1.10.260.40">
    <property type="entry name" value="lambda repressor-like DNA-binding domains"/>
    <property type="match status" value="1"/>
</dbReference>
<dbReference type="Proteomes" id="UP000316541">
    <property type="component" value="Unassembled WGS sequence"/>
</dbReference>
<proteinExistence type="predicted"/>
<dbReference type="RefSeq" id="WP_142625180.1">
    <property type="nucleotide sequence ID" value="NZ_VIRM01000086.1"/>
</dbReference>
<dbReference type="SUPFAM" id="SSF47413">
    <property type="entry name" value="lambda repressor-like DNA-binding domains"/>
    <property type="match status" value="1"/>
</dbReference>
<dbReference type="PANTHER" id="PTHR47691:SF3">
    <property type="entry name" value="HTH-TYPE TRANSCRIPTIONAL REGULATOR RV0890C-RELATED"/>
    <property type="match status" value="1"/>
</dbReference>
<dbReference type="InterPro" id="IPR041664">
    <property type="entry name" value="AAA_16"/>
</dbReference>
<protein>
    <submittedName>
        <fullName evidence="3">Helix-turn-helix domain-containing protein</fullName>
    </submittedName>
</protein>
<accession>A0A544XYA9</accession>
<dbReference type="Gene3D" id="1.25.40.10">
    <property type="entry name" value="Tetratricopeptide repeat domain"/>
    <property type="match status" value="2"/>
</dbReference>
<dbReference type="SUPFAM" id="SSF52540">
    <property type="entry name" value="P-loop containing nucleoside triphosphate hydrolases"/>
    <property type="match status" value="1"/>
</dbReference>
<feature type="domain" description="HTH cro/C1-type" evidence="2">
    <location>
        <begin position="58"/>
        <end position="113"/>
    </location>
</feature>
<dbReference type="InterPro" id="IPR011990">
    <property type="entry name" value="TPR-like_helical_dom_sf"/>
</dbReference>